<feature type="compositionally biased region" description="Polar residues" evidence="1">
    <location>
        <begin position="244"/>
        <end position="263"/>
    </location>
</feature>
<keyword evidence="4" id="KW-1185">Reference proteome</keyword>
<dbReference type="AlphaFoldDB" id="A0A8G2BFD2"/>
<dbReference type="Pfam" id="PF01476">
    <property type="entry name" value="LysM"/>
    <property type="match status" value="1"/>
</dbReference>
<proteinExistence type="predicted"/>
<feature type="compositionally biased region" description="Low complexity" evidence="1">
    <location>
        <begin position="264"/>
        <end position="294"/>
    </location>
</feature>
<reference evidence="3 4" key="1">
    <citation type="submission" date="2016-10" db="EMBL/GenBank/DDBJ databases">
        <authorList>
            <person name="Varghese N."/>
            <person name="Submissions S."/>
        </authorList>
    </citation>
    <scope>NUCLEOTIDE SEQUENCE [LARGE SCALE GENOMIC DNA]</scope>
    <source>
        <strain evidence="3 4">DSM 18839</strain>
    </source>
</reference>
<dbReference type="Gene3D" id="2.60.40.10">
    <property type="entry name" value="Immunoglobulins"/>
    <property type="match status" value="2"/>
</dbReference>
<dbReference type="InterPro" id="IPR044016">
    <property type="entry name" value="Big_13"/>
</dbReference>
<dbReference type="Pfam" id="PF19077">
    <property type="entry name" value="Big_13"/>
    <property type="match status" value="1"/>
</dbReference>
<feature type="compositionally biased region" description="Polar residues" evidence="1">
    <location>
        <begin position="46"/>
        <end position="60"/>
    </location>
</feature>
<feature type="region of interest" description="Disordered" evidence="1">
    <location>
        <begin position="215"/>
        <end position="305"/>
    </location>
</feature>
<evidence type="ECO:0000313" key="4">
    <source>
        <dbReference type="Proteomes" id="UP000198615"/>
    </source>
</evidence>
<evidence type="ECO:0000256" key="1">
    <source>
        <dbReference type="SAM" id="MobiDB-lite"/>
    </source>
</evidence>
<comment type="caution">
    <text evidence="3">The sequence shown here is derived from an EMBL/GenBank/DDBJ whole genome shotgun (WGS) entry which is preliminary data.</text>
</comment>
<name>A0A8G2BFD2_9PROT</name>
<dbReference type="Proteomes" id="UP000198615">
    <property type="component" value="Unassembled WGS sequence"/>
</dbReference>
<evidence type="ECO:0000313" key="3">
    <source>
        <dbReference type="EMBL" id="SDF06239.1"/>
    </source>
</evidence>
<protein>
    <submittedName>
        <fullName evidence="3">LysM domain-containing protein</fullName>
    </submittedName>
</protein>
<dbReference type="InterPro" id="IPR013783">
    <property type="entry name" value="Ig-like_fold"/>
</dbReference>
<evidence type="ECO:0000259" key="2">
    <source>
        <dbReference type="PROSITE" id="PS51782"/>
    </source>
</evidence>
<feature type="domain" description="LysM" evidence="2">
    <location>
        <begin position="425"/>
        <end position="474"/>
    </location>
</feature>
<dbReference type="InterPro" id="IPR052196">
    <property type="entry name" value="Bact_Kbp"/>
</dbReference>
<dbReference type="OrthoDB" id="370541at2"/>
<dbReference type="PANTHER" id="PTHR34700">
    <property type="entry name" value="POTASSIUM BINDING PROTEIN KBP"/>
    <property type="match status" value="1"/>
</dbReference>
<dbReference type="RefSeq" id="WP_139189040.1">
    <property type="nucleotide sequence ID" value="NZ_FNBW01000001.1"/>
</dbReference>
<dbReference type="InterPro" id="IPR036779">
    <property type="entry name" value="LysM_dom_sf"/>
</dbReference>
<dbReference type="EMBL" id="FNBW01000001">
    <property type="protein sequence ID" value="SDF06239.1"/>
    <property type="molecule type" value="Genomic_DNA"/>
</dbReference>
<accession>A0A8G2BFD2</accession>
<dbReference type="PROSITE" id="PS51782">
    <property type="entry name" value="LYSM"/>
    <property type="match status" value="1"/>
</dbReference>
<feature type="region of interest" description="Disordered" evidence="1">
    <location>
        <begin position="32"/>
        <end position="92"/>
    </location>
</feature>
<dbReference type="PANTHER" id="PTHR34700:SF4">
    <property type="entry name" value="PHAGE-LIKE ELEMENT PBSX PROTEIN XKDP"/>
    <property type="match status" value="1"/>
</dbReference>
<organism evidence="3 4">
    <name type="scientific">Thalassobaculum litoreum DSM 18839</name>
    <dbReference type="NCBI Taxonomy" id="1123362"/>
    <lineage>
        <taxon>Bacteria</taxon>
        <taxon>Pseudomonadati</taxon>
        <taxon>Pseudomonadota</taxon>
        <taxon>Alphaproteobacteria</taxon>
        <taxon>Rhodospirillales</taxon>
        <taxon>Thalassobaculaceae</taxon>
        <taxon>Thalassobaculum</taxon>
    </lineage>
</organism>
<gene>
    <name evidence="3" type="ORF">SAMN05660686_00091</name>
</gene>
<dbReference type="InterPro" id="IPR018392">
    <property type="entry name" value="LysM"/>
</dbReference>
<sequence>MVSKPAIVGVLGGVAILTALGLNFWLVPGDEEEPATNVSAPAPPSAGNQQRSSTAPSTGSADYGSVLPKRDATKQPPASADRSDETAAAMAKRKPSFDIVRVDPDGNTVIAGRAKPNAEVTILDGDREIGKVTSDERGEWVFLPDHQLGPGQFALTLRQSGEPQDSESEEAVVLVVPESGKDIAGRPSTEPSQPLAMVMPRDEAKGGAARVLQAPTAGPVTPETTPPAAGDTKSPGSGTADATPDQTKPTETRTAATETSQTNTAATQKTAPETAAAQTAPTAAETATPPAATAQSGGTQAPSATVKAFPEPAKAPSSADQPEAAEVAQAGDVSVDVIEYDDKGEVVFGGRTEPNADVEVYIDNKSAGSAKADDDGRWQLTPKEPVAPGNYNLRVDKVEPGGKVQARVAFPFVRAAPLKGLPNDRLVVIQPGNNLWVIATRVYGEGLRYVQIHDANRDQIQDPDLIFPGQVFGLPTVN</sequence>
<dbReference type="Gene3D" id="3.10.350.10">
    <property type="entry name" value="LysM domain"/>
    <property type="match status" value="1"/>
</dbReference>